<accession>A0AAV1S5S6</accession>
<organism evidence="2 3">
    <name type="scientific">Dovyalis caffra</name>
    <dbReference type="NCBI Taxonomy" id="77055"/>
    <lineage>
        <taxon>Eukaryota</taxon>
        <taxon>Viridiplantae</taxon>
        <taxon>Streptophyta</taxon>
        <taxon>Embryophyta</taxon>
        <taxon>Tracheophyta</taxon>
        <taxon>Spermatophyta</taxon>
        <taxon>Magnoliopsida</taxon>
        <taxon>eudicotyledons</taxon>
        <taxon>Gunneridae</taxon>
        <taxon>Pentapetalae</taxon>
        <taxon>rosids</taxon>
        <taxon>fabids</taxon>
        <taxon>Malpighiales</taxon>
        <taxon>Salicaceae</taxon>
        <taxon>Flacourtieae</taxon>
        <taxon>Dovyalis</taxon>
    </lineage>
</organism>
<evidence type="ECO:0000313" key="3">
    <source>
        <dbReference type="Proteomes" id="UP001314170"/>
    </source>
</evidence>
<sequence length="65" mass="6949">MDGLDKPDGHFSKVFYNPTSSPEAPTSDETVLIKASPDTNSRIFVCQGSVLLGIDLEATDGSRYG</sequence>
<reference evidence="2 3" key="1">
    <citation type="submission" date="2024-01" db="EMBL/GenBank/DDBJ databases">
        <authorList>
            <person name="Waweru B."/>
        </authorList>
    </citation>
    <scope>NUCLEOTIDE SEQUENCE [LARGE SCALE GENOMIC DNA]</scope>
</reference>
<proteinExistence type="predicted"/>
<protein>
    <submittedName>
        <fullName evidence="2">Uncharacterized protein</fullName>
    </submittedName>
</protein>
<dbReference type="Proteomes" id="UP001314170">
    <property type="component" value="Unassembled WGS sequence"/>
</dbReference>
<gene>
    <name evidence="2" type="ORF">DCAF_LOCUS19487</name>
</gene>
<feature type="region of interest" description="Disordered" evidence="1">
    <location>
        <begin position="1"/>
        <end position="28"/>
    </location>
</feature>
<dbReference type="AlphaFoldDB" id="A0AAV1S5S6"/>
<feature type="compositionally biased region" description="Basic and acidic residues" evidence="1">
    <location>
        <begin position="1"/>
        <end position="11"/>
    </location>
</feature>
<dbReference type="EMBL" id="CAWUPB010001173">
    <property type="protein sequence ID" value="CAK7346809.1"/>
    <property type="molecule type" value="Genomic_DNA"/>
</dbReference>
<keyword evidence="3" id="KW-1185">Reference proteome</keyword>
<comment type="caution">
    <text evidence="2">The sequence shown here is derived from an EMBL/GenBank/DDBJ whole genome shotgun (WGS) entry which is preliminary data.</text>
</comment>
<name>A0AAV1S5S6_9ROSI</name>
<feature type="compositionally biased region" description="Polar residues" evidence="1">
    <location>
        <begin position="17"/>
        <end position="28"/>
    </location>
</feature>
<evidence type="ECO:0000313" key="2">
    <source>
        <dbReference type="EMBL" id="CAK7346809.1"/>
    </source>
</evidence>
<evidence type="ECO:0000256" key="1">
    <source>
        <dbReference type="SAM" id="MobiDB-lite"/>
    </source>
</evidence>